<sequence length="270" mass="30275">MFRPDNQAPDSPANALHIVFQNGKLVSNMRSSSLCLLEQTLVEQGGWQVRKRHFMGYWREQPCFAVEIDASHQLDPMDYQLGSLWQILGRVDEPLFSLAGRAAQVLAWERDHQFCGRCGSPMRPHPAERAMVCEPCGMTNYPRIAPCIIVLVTRGEEMLLARAANNPRPMYSTLAGFIEAGETAEETLVREVREEVGLEVGALRYFQSQSWPFPNQLMLGYFAEYAGGEIVCEPGEIADAQWFHPHSLPMIPPPASVAGQLIQHHLQSLS</sequence>
<evidence type="ECO:0000256" key="3">
    <source>
        <dbReference type="ARBA" id="ARBA00009595"/>
    </source>
</evidence>
<feature type="domain" description="Nudix hydrolase" evidence="11">
    <location>
        <begin position="142"/>
        <end position="265"/>
    </location>
</feature>
<keyword evidence="7" id="KW-0460">Magnesium</keyword>
<dbReference type="OrthoDB" id="9791656at2"/>
<dbReference type="PRINTS" id="PR00502">
    <property type="entry name" value="NUDIXFAMILY"/>
</dbReference>
<dbReference type="InterPro" id="IPR020476">
    <property type="entry name" value="Nudix_hydrolase"/>
</dbReference>
<evidence type="ECO:0000256" key="9">
    <source>
        <dbReference type="ARBA" id="ARBA00023679"/>
    </source>
</evidence>
<comment type="cofactor">
    <cofactor evidence="2">
        <name>Zn(2+)</name>
        <dbReference type="ChEBI" id="CHEBI:29105"/>
    </cofactor>
</comment>
<dbReference type="InterPro" id="IPR049734">
    <property type="entry name" value="NudC-like_C"/>
</dbReference>
<dbReference type="PROSITE" id="PS00893">
    <property type="entry name" value="NUDIX_BOX"/>
    <property type="match status" value="1"/>
</dbReference>
<dbReference type="PROSITE" id="PS51462">
    <property type="entry name" value="NUDIX"/>
    <property type="match status" value="1"/>
</dbReference>
<evidence type="ECO:0000256" key="7">
    <source>
        <dbReference type="ARBA" id="ARBA00022842"/>
    </source>
</evidence>
<dbReference type="CDD" id="cd03429">
    <property type="entry name" value="NUDIX_NADH_pyrophosphatase_Nudt13"/>
    <property type="match status" value="1"/>
</dbReference>
<dbReference type="GO" id="GO:0005829">
    <property type="term" value="C:cytosol"/>
    <property type="evidence" value="ECO:0007669"/>
    <property type="project" value="TreeGrafter"/>
</dbReference>
<dbReference type="Pfam" id="PF00293">
    <property type="entry name" value="NUDIX"/>
    <property type="match status" value="1"/>
</dbReference>
<proteinExistence type="inferred from homology"/>
<gene>
    <name evidence="12" type="ORF">DWB85_05805</name>
</gene>
<name>A0A3L7E0B9_9GAMM</name>
<keyword evidence="5" id="KW-0479">Metal-binding</keyword>
<dbReference type="PANTHER" id="PTHR42904">
    <property type="entry name" value="NUDIX HYDROLASE, NUDC SUBFAMILY"/>
    <property type="match status" value="1"/>
</dbReference>
<dbReference type="Gene3D" id="3.90.79.10">
    <property type="entry name" value="Nucleoside Triphosphate Pyrophosphohydrolase"/>
    <property type="match status" value="1"/>
</dbReference>
<evidence type="ECO:0000256" key="2">
    <source>
        <dbReference type="ARBA" id="ARBA00001947"/>
    </source>
</evidence>
<dbReference type="SUPFAM" id="SSF55811">
    <property type="entry name" value="Nudix"/>
    <property type="match status" value="2"/>
</dbReference>
<dbReference type="GO" id="GO:0006742">
    <property type="term" value="P:NADP+ catabolic process"/>
    <property type="evidence" value="ECO:0007669"/>
    <property type="project" value="TreeGrafter"/>
</dbReference>
<evidence type="ECO:0000259" key="11">
    <source>
        <dbReference type="PROSITE" id="PS51462"/>
    </source>
</evidence>
<keyword evidence="8" id="KW-0520">NAD</keyword>
<dbReference type="Pfam" id="PF09297">
    <property type="entry name" value="Zn_ribbon_NUD"/>
    <property type="match status" value="1"/>
</dbReference>
<comment type="similarity">
    <text evidence="3">Belongs to the Nudix hydrolase family. NudC subfamily.</text>
</comment>
<dbReference type="Pfam" id="PF09296">
    <property type="entry name" value="NUDIX-like"/>
    <property type="match status" value="1"/>
</dbReference>
<evidence type="ECO:0000256" key="8">
    <source>
        <dbReference type="ARBA" id="ARBA00023027"/>
    </source>
</evidence>
<dbReference type="Gene3D" id="3.90.79.20">
    <property type="match status" value="1"/>
</dbReference>
<evidence type="ECO:0000313" key="13">
    <source>
        <dbReference type="Proteomes" id="UP000265509"/>
    </source>
</evidence>
<dbReference type="GO" id="GO:0035529">
    <property type="term" value="F:NADH pyrophosphatase activity"/>
    <property type="evidence" value="ECO:0007669"/>
    <property type="project" value="TreeGrafter"/>
</dbReference>
<accession>A0A3L7E0B9</accession>
<evidence type="ECO:0000256" key="5">
    <source>
        <dbReference type="ARBA" id="ARBA00022723"/>
    </source>
</evidence>
<dbReference type="GO" id="GO:0110153">
    <property type="term" value="F:RNA NAD-cap (NMN-forming) hydrolase activity"/>
    <property type="evidence" value="ECO:0007669"/>
    <property type="project" value="RHEA"/>
</dbReference>
<dbReference type="InterPro" id="IPR015797">
    <property type="entry name" value="NUDIX_hydrolase-like_dom_sf"/>
</dbReference>
<dbReference type="InterPro" id="IPR020084">
    <property type="entry name" value="NUDIX_hydrolase_CS"/>
</dbReference>
<keyword evidence="6 10" id="KW-0378">Hydrolase</keyword>
<evidence type="ECO:0000256" key="1">
    <source>
        <dbReference type="ARBA" id="ARBA00001946"/>
    </source>
</evidence>
<comment type="caution">
    <text evidence="12">The sequence shown here is derived from an EMBL/GenBank/DDBJ whole genome shotgun (WGS) entry which is preliminary data.</text>
</comment>
<evidence type="ECO:0000313" key="12">
    <source>
        <dbReference type="EMBL" id="RLQ22956.1"/>
    </source>
</evidence>
<organism evidence="12 13">
    <name type="scientific">Seongchinamella sediminis</name>
    <dbReference type="NCBI Taxonomy" id="2283635"/>
    <lineage>
        <taxon>Bacteria</taxon>
        <taxon>Pseudomonadati</taxon>
        <taxon>Pseudomonadota</taxon>
        <taxon>Gammaproteobacteria</taxon>
        <taxon>Cellvibrionales</taxon>
        <taxon>Halieaceae</taxon>
        <taxon>Seongchinamella</taxon>
    </lineage>
</organism>
<evidence type="ECO:0000256" key="6">
    <source>
        <dbReference type="ARBA" id="ARBA00022801"/>
    </source>
</evidence>
<evidence type="ECO:0000256" key="4">
    <source>
        <dbReference type="ARBA" id="ARBA00012381"/>
    </source>
</evidence>
<evidence type="ECO:0000256" key="10">
    <source>
        <dbReference type="RuleBase" id="RU003476"/>
    </source>
</evidence>
<keyword evidence="13" id="KW-1185">Reference proteome</keyword>
<dbReference type="InterPro" id="IPR050241">
    <property type="entry name" value="NAD-cap_RNA_hydrolase_NudC"/>
</dbReference>
<dbReference type="AlphaFoldDB" id="A0A3L7E0B9"/>
<dbReference type="InterPro" id="IPR000086">
    <property type="entry name" value="NUDIX_hydrolase_dom"/>
</dbReference>
<dbReference type="InterPro" id="IPR015375">
    <property type="entry name" value="NADH_PPase-like_N"/>
</dbReference>
<dbReference type="GO" id="GO:0019677">
    <property type="term" value="P:NAD+ catabolic process"/>
    <property type="evidence" value="ECO:0007669"/>
    <property type="project" value="TreeGrafter"/>
</dbReference>
<dbReference type="GO" id="GO:0046872">
    <property type="term" value="F:metal ion binding"/>
    <property type="evidence" value="ECO:0007669"/>
    <property type="project" value="UniProtKB-KW"/>
</dbReference>
<dbReference type="PANTHER" id="PTHR42904:SF6">
    <property type="entry name" value="NAD-CAPPED RNA HYDROLASE NUDT12"/>
    <property type="match status" value="1"/>
</dbReference>
<dbReference type="EC" id="3.6.1.22" evidence="4"/>
<dbReference type="InterPro" id="IPR015376">
    <property type="entry name" value="Znr_NADH_PPase"/>
</dbReference>
<protein>
    <recommendedName>
        <fullName evidence="4">NAD(+) diphosphatase</fullName>
        <ecNumber evidence="4">3.6.1.22</ecNumber>
    </recommendedName>
</protein>
<dbReference type="Proteomes" id="UP000265509">
    <property type="component" value="Unassembled WGS sequence"/>
</dbReference>
<dbReference type="RefSeq" id="WP_117953262.1">
    <property type="nucleotide sequence ID" value="NZ_QRAN01000004.1"/>
</dbReference>
<comment type="catalytic activity">
    <reaction evidence="9">
        <text>a 5'-end NAD(+)-phospho-ribonucleoside in mRNA + H2O = a 5'-end phospho-adenosine-phospho-ribonucleoside in mRNA + beta-nicotinamide D-ribonucleotide + 2 H(+)</text>
        <dbReference type="Rhea" id="RHEA:60876"/>
        <dbReference type="Rhea" id="RHEA-COMP:15698"/>
        <dbReference type="Rhea" id="RHEA-COMP:15719"/>
        <dbReference type="ChEBI" id="CHEBI:14649"/>
        <dbReference type="ChEBI" id="CHEBI:15377"/>
        <dbReference type="ChEBI" id="CHEBI:15378"/>
        <dbReference type="ChEBI" id="CHEBI:144029"/>
        <dbReference type="ChEBI" id="CHEBI:144051"/>
    </reaction>
    <physiologicalReaction direction="left-to-right" evidence="9">
        <dbReference type="Rhea" id="RHEA:60877"/>
    </physiologicalReaction>
</comment>
<reference evidence="12 13" key="1">
    <citation type="submission" date="2018-07" db="EMBL/GenBank/DDBJ databases">
        <title>Halioglobus sp. genome submission.</title>
        <authorList>
            <person name="Ye M.-Q."/>
            <person name="Du Z.-J."/>
        </authorList>
    </citation>
    <scope>NUCLEOTIDE SEQUENCE [LARGE SCALE GENOMIC DNA]</scope>
    <source>
        <strain evidence="12 13">U0301</strain>
    </source>
</reference>
<dbReference type="EMBL" id="QRAN01000004">
    <property type="protein sequence ID" value="RLQ22956.1"/>
    <property type="molecule type" value="Genomic_DNA"/>
</dbReference>
<dbReference type="NCBIfam" id="NF001299">
    <property type="entry name" value="PRK00241.1"/>
    <property type="match status" value="1"/>
</dbReference>
<comment type="cofactor">
    <cofactor evidence="1">
        <name>Mg(2+)</name>
        <dbReference type="ChEBI" id="CHEBI:18420"/>
    </cofactor>
</comment>